<evidence type="ECO:0000313" key="2">
    <source>
        <dbReference type="EMBL" id="NYZ67139.1"/>
    </source>
</evidence>
<keyword evidence="3" id="KW-1185">Reference proteome</keyword>
<dbReference type="Proteomes" id="UP000569732">
    <property type="component" value="Unassembled WGS sequence"/>
</dbReference>
<accession>A0A853I3F2</accession>
<sequence>MKKLLIAASLSLMVCTHANAGWDDNSGSGYTVNTVIIEGNEDATWYNVTLLPSISTTQPSCQQPFIELNASTPKGKHLYAALLLAKVTSSKLSVHLDLSNCQNGGRARFGSISFM</sequence>
<dbReference type="RefSeq" id="WP_180569159.1">
    <property type="nucleotide sequence ID" value="NZ_JACCKB010000021.1"/>
</dbReference>
<name>A0A853I3F2_9GAMM</name>
<feature type="chain" id="PRO_5032523000" evidence="1">
    <location>
        <begin position="21"/>
        <end position="115"/>
    </location>
</feature>
<gene>
    <name evidence="2" type="ORF">H0A36_14050</name>
</gene>
<comment type="caution">
    <text evidence="2">The sequence shown here is derived from an EMBL/GenBank/DDBJ whole genome shotgun (WGS) entry which is preliminary data.</text>
</comment>
<protein>
    <submittedName>
        <fullName evidence="2">Uncharacterized protein</fullName>
    </submittedName>
</protein>
<reference evidence="2 3" key="1">
    <citation type="submission" date="2020-07" db="EMBL/GenBank/DDBJ databases">
        <title>Endozoicomonas sp. nov., isolated from sediment.</title>
        <authorList>
            <person name="Gu T."/>
        </authorList>
    </citation>
    <scope>NUCLEOTIDE SEQUENCE [LARGE SCALE GENOMIC DNA]</scope>
    <source>
        <strain evidence="2 3">SM1973</strain>
    </source>
</reference>
<organism evidence="2 3">
    <name type="scientific">Spartinivicinus marinus</name>
    <dbReference type="NCBI Taxonomy" id="2994442"/>
    <lineage>
        <taxon>Bacteria</taxon>
        <taxon>Pseudomonadati</taxon>
        <taxon>Pseudomonadota</taxon>
        <taxon>Gammaproteobacteria</taxon>
        <taxon>Oceanospirillales</taxon>
        <taxon>Zooshikellaceae</taxon>
        <taxon>Spartinivicinus</taxon>
    </lineage>
</organism>
<dbReference type="AlphaFoldDB" id="A0A853I3F2"/>
<proteinExistence type="predicted"/>
<evidence type="ECO:0000256" key="1">
    <source>
        <dbReference type="SAM" id="SignalP"/>
    </source>
</evidence>
<dbReference type="EMBL" id="JACCKB010000021">
    <property type="protein sequence ID" value="NYZ67139.1"/>
    <property type="molecule type" value="Genomic_DNA"/>
</dbReference>
<evidence type="ECO:0000313" key="3">
    <source>
        <dbReference type="Proteomes" id="UP000569732"/>
    </source>
</evidence>
<keyword evidence="1" id="KW-0732">Signal</keyword>
<feature type="signal peptide" evidence="1">
    <location>
        <begin position="1"/>
        <end position="20"/>
    </location>
</feature>